<feature type="compositionally biased region" description="Low complexity" evidence="3">
    <location>
        <begin position="158"/>
        <end position="170"/>
    </location>
</feature>
<feature type="domain" description="RRM" evidence="4">
    <location>
        <begin position="8"/>
        <end position="75"/>
    </location>
</feature>
<dbReference type="Pfam" id="PF00076">
    <property type="entry name" value="RRM_1"/>
    <property type="match status" value="1"/>
</dbReference>
<dbReference type="GO" id="GO:0043226">
    <property type="term" value="C:organelle"/>
    <property type="evidence" value="ECO:0007669"/>
    <property type="project" value="UniProtKB-ARBA"/>
</dbReference>
<evidence type="ECO:0000256" key="2">
    <source>
        <dbReference type="PROSITE-ProRule" id="PRU00176"/>
    </source>
</evidence>
<dbReference type="InterPro" id="IPR000504">
    <property type="entry name" value="RRM_dom"/>
</dbReference>
<dbReference type="InterPro" id="IPR035979">
    <property type="entry name" value="RBD_domain_sf"/>
</dbReference>
<dbReference type="OMA" id="GRCCENY"/>
<dbReference type="Proteomes" id="UP000694399">
    <property type="component" value="Unassembled WGS sequence"/>
</dbReference>
<reference evidence="5" key="1">
    <citation type="submission" date="2025-08" db="UniProtKB">
        <authorList>
            <consortium name="Ensembl"/>
        </authorList>
    </citation>
    <scope>IDENTIFICATION</scope>
</reference>
<dbReference type="Gene3D" id="3.30.70.330">
    <property type="match status" value="1"/>
</dbReference>
<evidence type="ECO:0000256" key="3">
    <source>
        <dbReference type="SAM" id="MobiDB-lite"/>
    </source>
</evidence>
<evidence type="ECO:0000256" key="1">
    <source>
        <dbReference type="ARBA" id="ARBA00022884"/>
    </source>
</evidence>
<protein>
    <recommendedName>
        <fullName evidence="4">RRM domain-containing protein</fullName>
    </recommendedName>
</protein>
<evidence type="ECO:0000313" key="6">
    <source>
        <dbReference type="Proteomes" id="UP000694399"/>
    </source>
</evidence>
<dbReference type="GO" id="GO:0003723">
    <property type="term" value="F:RNA binding"/>
    <property type="evidence" value="ECO:0007669"/>
    <property type="project" value="UniProtKB-UniRule"/>
</dbReference>
<dbReference type="GeneTree" id="ENSGT00940000153425"/>
<dbReference type="AlphaFoldDB" id="A0A8C8Y0S7"/>
<dbReference type="FunFam" id="3.30.70.330:FF:000119">
    <property type="entry name" value="RNA-binding motif protein, X chromosome"/>
    <property type="match status" value="1"/>
</dbReference>
<feature type="region of interest" description="Disordered" evidence="3">
    <location>
        <begin position="48"/>
        <end position="184"/>
    </location>
</feature>
<dbReference type="SMART" id="SM00360">
    <property type="entry name" value="RRM"/>
    <property type="match status" value="1"/>
</dbReference>
<keyword evidence="6" id="KW-1185">Reference proteome</keyword>
<reference evidence="5" key="2">
    <citation type="submission" date="2025-09" db="UniProtKB">
        <authorList>
            <consortium name="Ensembl"/>
        </authorList>
    </citation>
    <scope>IDENTIFICATION</scope>
</reference>
<dbReference type="Ensembl" id="ENSPLOT00000028129.1">
    <property type="protein sequence ID" value="ENSPLOP00000025477.1"/>
    <property type="gene ID" value="ENSPLOG00000018687.1"/>
</dbReference>
<dbReference type="PROSITE" id="PS50102">
    <property type="entry name" value="RRM"/>
    <property type="match status" value="1"/>
</dbReference>
<sequence>MVEAGGPGKLLIGDLNTETNEKALEALFDKYGETNKSRGFAFVTFESPAGVKDTARDMNGKSLDGKAIKVEEATKPSFESGRCGPPPPPRSRGPSRGPRGGRGGSGRTKGPPSRYSDRDGYGPDPNYSDLPSGASYRDSYESYGNSHSAPPTQGPLPSYGGSSRYDYSSSHNGYGGSQDSYSGS</sequence>
<accession>A0A8C8Y0S7</accession>
<evidence type="ECO:0000259" key="4">
    <source>
        <dbReference type="PROSITE" id="PS50102"/>
    </source>
</evidence>
<keyword evidence="1 2" id="KW-0694">RNA-binding</keyword>
<evidence type="ECO:0000313" key="5">
    <source>
        <dbReference type="Ensembl" id="ENSPLOP00000025477.1"/>
    </source>
</evidence>
<feature type="compositionally biased region" description="Polar residues" evidence="3">
    <location>
        <begin position="142"/>
        <end position="151"/>
    </location>
</feature>
<feature type="compositionally biased region" description="Basic and acidic residues" evidence="3">
    <location>
        <begin position="53"/>
        <end position="74"/>
    </location>
</feature>
<dbReference type="SUPFAM" id="SSF54928">
    <property type="entry name" value="RNA-binding domain, RBD"/>
    <property type="match status" value="1"/>
</dbReference>
<proteinExistence type="predicted"/>
<organism evidence="5 6">
    <name type="scientific">Panthera leo</name>
    <name type="common">Lion</name>
    <dbReference type="NCBI Taxonomy" id="9689"/>
    <lineage>
        <taxon>Eukaryota</taxon>
        <taxon>Metazoa</taxon>
        <taxon>Chordata</taxon>
        <taxon>Craniata</taxon>
        <taxon>Vertebrata</taxon>
        <taxon>Euteleostomi</taxon>
        <taxon>Mammalia</taxon>
        <taxon>Eutheria</taxon>
        <taxon>Laurasiatheria</taxon>
        <taxon>Carnivora</taxon>
        <taxon>Feliformia</taxon>
        <taxon>Felidae</taxon>
        <taxon>Pantherinae</taxon>
        <taxon>Panthera</taxon>
    </lineage>
</organism>
<name>A0A8C8Y0S7_PANLE</name>
<dbReference type="InterPro" id="IPR012677">
    <property type="entry name" value="Nucleotide-bd_a/b_plait_sf"/>
</dbReference>
<dbReference type="PANTHER" id="PTHR48034">
    <property type="entry name" value="TRANSFORMER-2 SEX-DETERMINING PROTEIN-RELATED"/>
    <property type="match status" value="1"/>
</dbReference>
<dbReference type="InterPro" id="IPR050441">
    <property type="entry name" value="RBM"/>
</dbReference>
<feature type="compositionally biased region" description="Gly residues" evidence="3">
    <location>
        <begin position="98"/>
        <end position="107"/>
    </location>
</feature>